<sequence>MAGKKKKNSVSGHSRARSIPQVSTSISAQQEPASFGRSPGGRSVSTARLAASPSAYGTPPVRQIPTPRQIETGDASEEQAPLPGTSMRSLGGPGPSSLTQAFRQSLGRSPPRFSTPPDRPFSPDSRKGDLLSHRRGGSNYGSFDQQQELGKSPGGKFEDVEVLRRHLVGPSHGNSSTNLAGNGEVAGSYKRQSNLREEKGSTEQAPDDEEFSSLQLQGGDTTRHIYRYAEGREREEAEAEERRTGRLKRSLSVNLPRADVEEEDTSNIKKPGGFRRDYLIRTAGSPVPSSTQDRRAYDGGRVVSEPTPKAQPQFLANNFIEFLTLYGHFAGESLDEDDEVLGPDEYFSSDTYSEVVTDGEGRDDGDYGEDSALLTPGKKRRRRKERAGGKGSPGGAALLLLKSFVGTGVLFLPRAFLNGGMLFSNLVLLGIAILSYWCFILLVTTRLKVHASFGDMGGEIYGKHFRNLINFSLVISQIGFASAYIVFVSENLQAFILAVSKCRTFIDIKYMILMQMIVFLPLSLYRNINNIQKLALIADLFIALGLVYLYYYDIATLAHNHGIADIVNFNASSWTLFIGTAIFTFEGIGLIIPIQSGMKNPEKFPTVLASVMVVITVVFISMGALSYAAYGSATKTVIILNMPQDNKLVNGVQFIYSLAILLSTPLQIYPAIEITSQQLFSRTGKYNPWIKWKKNVFRFFMVVLCACIAHAGANDLDKFVALVGSFACVPLVYIYPPLMHYKAISTKTWQKVADLGLCIFGIVVMGYTTALTVISWMGPSQPKAPGYCDSR</sequence>
<name>A0ACC3SJS8_9PEZI</name>
<keyword evidence="2" id="KW-1185">Reference proteome</keyword>
<organism evidence="1 2">
    <name type="scientific">Zalaria obscura</name>
    <dbReference type="NCBI Taxonomy" id="2024903"/>
    <lineage>
        <taxon>Eukaryota</taxon>
        <taxon>Fungi</taxon>
        <taxon>Dikarya</taxon>
        <taxon>Ascomycota</taxon>
        <taxon>Pezizomycotina</taxon>
        <taxon>Dothideomycetes</taxon>
        <taxon>Dothideomycetidae</taxon>
        <taxon>Dothideales</taxon>
        <taxon>Zalariaceae</taxon>
        <taxon>Zalaria</taxon>
    </lineage>
</organism>
<protein>
    <submittedName>
        <fullName evidence="1">Uncharacterized protein</fullName>
    </submittedName>
</protein>
<proteinExistence type="predicted"/>
<comment type="caution">
    <text evidence="1">The sequence shown here is derived from an EMBL/GenBank/DDBJ whole genome shotgun (WGS) entry which is preliminary data.</text>
</comment>
<evidence type="ECO:0000313" key="2">
    <source>
        <dbReference type="Proteomes" id="UP001320706"/>
    </source>
</evidence>
<gene>
    <name evidence="1" type="ORF">M8818_001794</name>
</gene>
<evidence type="ECO:0000313" key="1">
    <source>
        <dbReference type="EMBL" id="KAK8216831.1"/>
    </source>
</evidence>
<dbReference type="EMBL" id="JAMKPW020000007">
    <property type="protein sequence ID" value="KAK8216831.1"/>
    <property type="molecule type" value="Genomic_DNA"/>
</dbReference>
<accession>A0ACC3SJS8</accession>
<dbReference type="Proteomes" id="UP001320706">
    <property type="component" value="Unassembled WGS sequence"/>
</dbReference>
<reference evidence="1" key="1">
    <citation type="submission" date="2024-02" db="EMBL/GenBank/DDBJ databases">
        <title>Metagenome Assembled Genome of Zalaria obscura JY119.</title>
        <authorList>
            <person name="Vighnesh L."/>
            <person name="Jagadeeshwari U."/>
            <person name="Venkata Ramana C."/>
            <person name="Sasikala C."/>
        </authorList>
    </citation>
    <scope>NUCLEOTIDE SEQUENCE</scope>
    <source>
        <strain evidence="1">JY119</strain>
    </source>
</reference>